<comment type="caution">
    <text evidence="4">The sequence shown here is derived from an EMBL/GenBank/DDBJ whole genome shotgun (WGS) entry which is preliminary data.</text>
</comment>
<dbReference type="AlphaFoldDB" id="A0A8S8XH72"/>
<reference evidence="4" key="1">
    <citation type="submission" date="2021-02" db="EMBL/GenBank/DDBJ databases">
        <title>Genome sequence of Rhodospirillales sp. strain TMPK1 isolated from soil.</title>
        <authorList>
            <person name="Nakai R."/>
            <person name="Kusada H."/>
            <person name="Tamaki H."/>
        </authorList>
    </citation>
    <scope>NUCLEOTIDE SEQUENCE</scope>
    <source>
        <strain evidence="4">TMPK1</strain>
    </source>
</reference>
<name>A0A8S8XH72_9PROT</name>
<evidence type="ECO:0000256" key="1">
    <source>
        <dbReference type="ARBA" id="ARBA00022801"/>
    </source>
</evidence>
<accession>A0A8S8XH72</accession>
<evidence type="ECO:0000313" key="5">
    <source>
        <dbReference type="Proteomes" id="UP000681075"/>
    </source>
</evidence>
<keyword evidence="1" id="KW-0378">Hydrolase</keyword>
<evidence type="ECO:0000259" key="3">
    <source>
        <dbReference type="Pfam" id="PF08450"/>
    </source>
</evidence>
<dbReference type="InterPro" id="IPR011042">
    <property type="entry name" value="6-blade_b-propeller_TolB-like"/>
</dbReference>
<dbReference type="PANTHER" id="PTHR47572:SF4">
    <property type="entry name" value="LACTONASE DRP35"/>
    <property type="match status" value="1"/>
</dbReference>
<dbReference type="GO" id="GO:0016787">
    <property type="term" value="F:hydrolase activity"/>
    <property type="evidence" value="ECO:0007669"/>
    <property type="project" value="UniProtKB-KW"/>
</dbReference>
<organism evidence="4 5">
    <name type="scientific">Roseiterribacter gracilis</name>
    <dbReference type="NCBI Taxonomy" id="2812848"/>
    <lineage>
        <taxon>Bacteria</taxon>
        <taxon>Pseudomonadati</taxon>
        <taxon>Pseudomonadota</taxon>
        <taxon>Alphaproteobacteria</taxon>
        <taxon>Rhodospirillales</taxon>
        <taxon>Roseiterribacteraceae</taxon>
        <taxon>Roseiterribacter</taxon>
    </lineage>
</organism>
<feature type="signal peptide" evidence="2">
    <location>
        <begin position="1"/>
        <end position="19"/>
    </location>
</feature>
<dbReference type="InterPro" id="IPR013658">
    <property type="entry name" value="SGL"/>
</dbReference>
<dbReference type="EMBL" id="BOPV01000001">
    <property type="protein sequence ID" value="GIL40490.1"/>
    <property type="molecule type" value="Genomic_DNA"/>
</dbReference>
<keyword evidence="2" id="KW-0732">Signal</keyword>
<evidence type="ECO:0000313" key="4">
    <source>
        <dbReference type="EMBL" id="GIL40490.1"/>
    </source>
</evidence>
<dbReference type="RefSeq" id="WP_420243588.1">
    <property type="nucleotide sequence ID" value="NZ_BOPV01000001.1"/>
</dbReference>
<feature type="domain" description="SMP-30/Gluconolactonase/LRE-like region" evidence="3">
    <location>
        <begin position="197"/>
        <end position="299"/>
    </location>
</feature>
<sequence>MLRALIALFLLAPAPPAPAPTVPAELAQIFAAPPEMRLQGVAHTAEGLFVERGAVVFSDTNFWQQIRIAPDGSVLVQRVAQVANGRARDGDGHLWEASRLSQRLTRRGSDTDIVLDALPTPATNGKTIADTRGGPTRLVIARDNRVFWTDPAAYLEQSHAPPRDGASYAFRWRHPTPANDQVDRPVRREGVPRGVLGLALSPDERLLYLSDYEEGRVLVASADDLAAAPRLLADLSASNGRGIRALATDSEGHIYCAAARGIIVLNPDGSWIGMLPLPEAATDLAWDGADRRTLWITTLTGLFRVTTWIAGASPR</sequence>
<keyword evidence="5" id="KW-1185">Reference proteome</keyword>
<dbReference type="Proteomes" id="UP000681075">
    <property type="component" value="Unassembled WGS sequence"/>
</dbReference>
<dbReference type="Gene3D" id="2.120.10.30">
    <property type="entry name" value="TolB, C-terminal domain"/>
    <property type="match status" value="1"/>
</dbReference>
<dbReference type="InterPro" id="IPR051262">
    <property type="entry name" value="SMP-30/CGR1_Lactonase"/>
</dbReference>
<evidence type="ECO:0000256" key="2">
    <source>
        <dbReference type="SAM" id="SignalP"/>
    </source>
</evidence>
<dbReference type="SUPFAM" id="SSF63829">
    <property type="entry name" value="Calcium-dependent phosphotriesterase"/>
    <property type="match status" value="1"/>
</dbReference>
<feature type="chain" id="PRO_5035773452" description="SMP-30/Gluconolactonase/LRE-like region domain-containing protein" evidence="2">
    <location>
        <begin position="20"/>
        <end position="315"/>
    </location>
</feature>
<protein>
    <recommendedName>
        <fullName evidence="3">SMP-30/Gluconolactonase/LRE-like region domain-containing protein</fullName>
    </recommendedName>
</protein>
<proteinExistence type="predicted"/>
<dbReference type="PANTHER" id="PTHR47572">
    <property type="entry name" value="LIPOPROTEIN-RELATED"/>
    <property type="match status" value="1"/>
</dbReference>
<gene>
    <name evidence="4" type="ORF">TMPK1_27270</name>
</gene>
<dbReference type="Pfam" id="PF08450">
    <property type="entry name" value="SGL"/>
    <property type="match status" value="1"/>
</dbReference>